<evidence type="ECO:0000256" key="6">
    <source>
        <dbReference type="SAM" id="Coils"/>
    </source>
</evidence>
<dbReference type="GO" id="GO:0030154">
    <property type="term" value="P:cell differentiation"/>
    <property type="evidence" value="ECO:0007669"/>
    <property type="project" value="UniProtKB-KW"/>
</dbReference>
<proteinExistence type="inferred from homology"/>
<dbReference type="EMBL" id="JBDFQZ010000012">
    <property type="protein sequence ID" value="KAK9674528.1"/>
    <property type="molecule type" value="Genomic_DNA"/>
</dbReference>
<evidence type="ECO:0008006" key="10">
    <source>
        <dbReference type="Google" id="ProtNLM"/>
    </source>
</evidence>
<dbReference type="PANTHER" id="PTHR33405">
    <property type="entry name" value="PROTEIN FLX-LIKE 2"/>
    <property type="match status" value="1"/>
</dbReference>
<evidence type="ECO:0000256" key="1">
    <source>
        <dbReference type="ARBA" id="ARBA00005405"/>
    </source>
</evidence>
<dbReference type="PANTHER" id="PTHR33405:SF7">
    <property type="entry name" value="PROTEIN FLX-LIKE 1"/>
    <property type="match status" value="1"/>
</dbReference>
<reference evidence="8" key="1">
    <citation type="submission" date="2024-03" db="EMBL/GenBank/DDBJ databases">
        <title>WGS assembly of Saponaria officinalis var. Norfolk2.</title>
        <authorList>
            <person name="Jenkins J."/>
            <person name="Shu S."/>
            <person name="Grimwood J."/>
            <person name="Barry K."/>
            <person name="Goodstein D."/>
            <person name="Schmutz J."/>
            <person name="Leebens-Mack J."/>
            <person name="Osbourn A."/>
        </authorList>
    </citation>
    <scope>NUCLEOTIDE SEQUENCE [LARGE SCALE GENOMIC DNA]</scope>
    <source>
        <strain evidence="8">JIC</strain>
    </source>
</reference>
<evidence type="ECO:0000256" key="5">
    <source>
        <dbReference type="ARBA" id="ARBA00023089"/>
    </source>
</evidence>
<dbReference type="AlphaFoldDB" id="A0AAW1HEK3"/>
<evidence type="ECO:0000256" key="3">
    <source>
        <dbReference type="ARBA" id="ARBA00022782"/>
    </source>
</evidence>
<name>A0AAW1HEK3_SAPOF</name>
<keyword evidence="4 6" id="KW-0175">Coiled coil</keyword>
<organism evidence="8 9">
    <name type="scientific">Saponaria officinalis</name>
    <name type="common">Common soapwort</name>
    <name type="synonym">Lychnis saponaria</name>
    <dbReference type="NCBI Taxonomy" id="3572"/>
    <lineage>
        <taxon>Eukaryota</taxon>
        <taxon>Viridiplantae</taxon>
        <taxon>Streptophyta</taxon>
        <taxon>Embryophyta</taxon>
        <taxon>Tracheophyta</taxon>
        <taxon>Spermatophyta</taxon>
        <taxon>Magnoliopsida</taxon>
        <taxon>eudicotyledons</taxon>
        <taxon>Gunneridae</taxon>
        <taxon>Pentapetalae</taxon>
        <taxon>Caryophyllales</taxon>
        <taxon>Caryophyllaceae</taxon>
        <taxon>Caryophylleae</taxon>
        <taxon>Saponaria</taxon>
    </lineage>
</organism>
<protein>
    <recommendedName>
        <fullName evidence="10">Protein FLX-like 1</fullName>
    </recommendedName>
</protein>
<keyword evidence="9" id="KW-1185">Reference proteome</keyword>
<dbReference type="GO" id="GO:0009908">
    <property type="term" value="P:flower development"/>
    <property type="evidence" value="ECO:0007669"/>
    <property type="project" value="UniProtKB-KW"/>
</dbReference>
<dbReference type="Proteomes" id="UP001443914">
    <property type="component" value="Unassembled WGS sequence"/>
</dbReference>
<evidence type="ECO:0000256" key="7">
    <source>
        <dbReference type="SAM" id="MobiDB-lite"/>
    </source>
</evidence>
<evidence type="ECO:0000256" key="2">
    <source>
        <dbReference type="ARBA" id="ARBA00022473"/>
    </source>
</evidence>
<evidence type="ECO:0000313" key="9">
    <source>
        <dbReference type="Proteomes" id="UP001443914"/>
    </source>
</evidence>
<evidence type="ECO:0000313" key="8">
    <source>
        <dbReference type="EMBL" id="KAK9674528.1"/>
    </source>
</evidence>
<comment type="caution">
    <text evidence="8">The sequence shown here is derived from an EMBL/GenBank/DDBJ whole genome shotgun (WGS) entry which is preliminary data.</text>
</comment>
<gene>
    <name evidence="8" type="ORF">RND81_12G238700</name>
</gene>
<accession>A0AAW1HEK3</accession>
<feature type="region of interest" description="Disordered" evidence="7">
    <location>
        <begin position="1"/>
        <end position="38"/>
    </location>
</feature>
<keyword evidence="2" id="KW-0217">Developmental protein</keyword>
<sequence>MSGRNRGPPLPMKNLSHGRLPPMGHEPPFGRNMGPRPPHPALLEEMRESQFGMGGPRSLPPHPAILEDRLGIQLEEIQGLLVDNQRVAATHVALKQELEAAHHELQRMNHISNSFHRERDMQMREICDKAAKMEMDLRAADAMKADFMRVQADIKELTVARQELMAQLQAMNQDMSRASADVQQVPALKAEIEHMRQEVERAKAAIEYEKKVYADSYEQGQSMQSNLVSMARELEKLRAEIANAEKRARAAAAVGNPAAGYNAQYGIPEAGYAPQNPYPVGYGVNPAQAGAENYPQYVPGPGNWAAYNNMQQHGQGHR</sequence>
<feature type="coiled-coil region" evidence="6">
    <location>
        <begin position="154"/>
        <end position="254"/>
    </location>
</feature>
<comment type="similarity">
    <text evidence="1">Belongs to the FLX family.</text>
</comment>
<keyword evidence="3" id="KW-0221">Differentiation</keyword>
<dbReference type="InterPro" id="IPR040353">
    <property type="entry name" value="FLX/FLX-like"/>
</dbReference>
<keyword evidence="5" id="KW-0287">Flowering</keyword>
<evidence type="ECO:0000256" key="4">
    <source>
        <dbReference type="ARBA" id="ARBA00023054"/>
    </source>
</evidence>